<evidence type="ECO:0000256" key="1">
    <source>
        <dbReference type="SAM" id="MobiDB-lite"/>
    </source>
</evidence>
<evidence type="ECO:0000313" key="3">
    <source>
        <dbReference type="Proteomes" id="UP000024837"/>
    </source>
</evidence>
<feature type="compositionally biased region" description="Polar residues" evidence="1">
    <location>
        <begin position="413"/>
        <end position="424"/>
    </location>
</feature>
<dbReference type="OrthoDB" id="5367448at2759"/>
<feature type="compositionally biased region" description="Basic and acidic residues" evidence="1">
    <location>
        <begin position="225"/>
        <end position="234"/>
    </location>
</feature>
<dbReference type="EMBL" id="KI966424">
    <property type="protein sequence ID" value="EWC45781.1"/>
    <property type="molecule type" value="Genomic_DNA"/>
</dbReference>
<feature type="compositionally biased region" description="Polar residues" evidence="1">
    <location>
        <begin position="321"/>
        <end position="330"/>
    </location>
</feature>
<evidence type="ECO:0000313" key="2">
    <source>
        <dbReference type="EMBL" id="EWC45781.1"/>
    </source>
</evidence>
<organism evidence="2 3">
    <name type="scientific">Drechslerella stenobrocha 248</name>
    <dbReference type="NCBI Taxonomy" id="1043628"/>
    <lineage>
        <taxon>Eukaryota</taxon>
        <taxon>Fungi</taxon>
        <taxon>Dikarya</taxon>
        <taxon>Ascomycota</taxon>
        <taxon>Pezizomycotina</taxon>
        <taxon>Orbiliomycetes</taxon>
        <taxon>Orbiliales</taxon>
        <taxon>Orbiliaceae</taxon>
        <taxon>Drechslerella</taxon>
    </lineage>
</organism>
<protein>
    <submittedName>
        <fullName evidence="2">Uncharacterized protein</fullName>
    </submittedName>
</protein>
<sequence>MASRAVLHHAALKISPPPRTLRDSREIYRSLKKFGEIDLYRNHRYETSTGEAKEDAMILFRDQIALNDALAASPLAITMPPPPPSPIPSIGDSKGAGSTGGAPPVQTFTVEVLKREFAHEMQIIDKLVKHSQPLYPINQEGPPGVSVNFNTTANMEYIPLRNEYDFNLARAAAGVWKSWRAEIRKAGIPGWETIKAVAPDTTAVPPKGPSLGRQPPFKTWGHPAEPQELKKKEPSQPVPQKVNAISNPTPLPPDPTMLGGSWLRPQARRAVASTGKPGMVPSPQSSSVPDSQGGTTAATSPVAAPGMSDERSPGTPEQIHPTEQNASSSVDPHISEGIETIEQDNKKPLISSLESGKGLPIADVQAPQEPEATVISLPDDSVDESGGIRAQPDLPITGTTISANADGRAVGTDPTSFRDVNSVGSDAKLFEGTETSPEYSRDGDSKPQPTIKPSSQVEVEHIGSDAQGISTSSAGTPDVGQAATKAAVEQTNDSQAEKPGAEAEAAATPEPPEGKKPWWKIF</sequence>
<dbReference type="HOGENOM" id="CLU_521772_0_0_1"/>
<gene>
    <name evidence="2" type="ORF">DRE_05118</name>
</gene>
<keyword evidence="3" id="KW-1185">Reference proteome</keyword>
<reference evidence="2 3" key="1">
    <citation type="submission" date="2013-05" db="EMBL/GenBank/DDBJ databases">
        <title>Drechslerella stenobrocha genome reveals carnivorous origination and mechanical trapping mechanism of predatory fungi.</title>
        <authorList>
            <person name="Liu X."/>
            <person name="Zhang W."/>
            <person name="Liu K."/>
        </authorList>
    </citation>
    <scope>NUCLEOTIDE SEQUENCE [LARGE SCALE GENOMIC DNA]</scope>
    <source>
        <strain evidence="2 3">248</strain>
    </source>
</reference>
<proteinExistence type="predicted"/>
<feature type="region of interest" description="Disordered" evidence="1">
    <location>
        <begin position="200"/>
        <end position="522"/>
    </location>
</feature>
<feature type="compositionally biased region" description="Polar residues" evidence="1">
    <location>
        <begin position="447"/>
        <end position="457"/>
    </location>
</feature>
<dbReference type="Proteomes" id="UP000024837">
    <property type="component" value="Unassembled WGS sequence"/>
</dbReference>
<feature type="compositionally biased region" description="Low complexity" evidence="1">
    <location>
        <begin position="281"/>
        <end position="292"/>
    </location>
</feature>
<dbReference type="AlphaFoldDB" id="W7HNW8"/>
<feature type="region of interest" description="Disordered" evidence="1">
    <location>
        <begin position="81"/>
        <end position="102"/>
    </location>
</feature>
<name>W7HNW8_9PEZI</name>
<accession>W7HNW8</accession>